<accession>A0ABS8RIC0</accession>
<name>A0ABS8RIC0_DATST</name>
<keyword evidence="2" id="KW-1185">Reference proteome</keyword>
<dbReference type="Proteomes" id="UP000823775">
    <property type="component" value="Unassembled WGS sequence"/>
</dbReference>
<gene>
    <name evidence="1" type="ORF">HAX54_005991</name>
</gene>
<reference evidence="1 2" key="1">
    <citation type="journal article" date="2021" name="BMC Genomics">
        <title>Datura genome reveals duplications of psychoactive alkaloid biosynthetic genes and high mutation rate following tissue culture.</title>
        <authorList>
            <person name="Rajewski A."/>
            <person name="Carter-House D."/>
            <person name="Stajich J."/>
            <person name="Litt A."/>
        </authorList>
    </citation>
    <scope>NUCLEOTIDE SEQUENCE [LARGE SCALE GENOMIC DNA]</scope>
    <source>
        <strain evidence="1">AR-01</strain>
    </source>
</reference>
<dbReference type="EMBL" id="JACEIK010000013">
    <property type="protein sequence ID" value="MCD7446383.1"/>
    <property type="molecule type" value="Genomic_DNA"/>
</dbReference>
<organism evidence="1 2">
    <name type="scientific">Datura stramonium</name>
    <name type="common">Jimsonweed</name>
    <name type="synonym">Common thornapple</name>
    <dbReference type="NCBI Taxonomy" id="4076"/>
    <lineage>
        <taxon>Eukaryota</taxon>
        <taxon>Viridiplantae</taxon>
        <taxon>Streptophyta</taxon>
        <taxon>Embryophyta</taxon>
        <taxon>Tracheophyta</taxon>
        <taxon>Spermatophyta</taxon>
        <taxon>Magnoliopsida</taxon>
        <taxon>eudicotyledons</taxon>
        <taxon>Gunneridae</taxon>
        <taxon>Pentapetalae</taxon>
        <taxon>asterids</taxon>
        <taxon>lamiids</taxon>
        <taxon>Solanales</taxon>
        <taxon>Solanaceae</taxon>
        <taxon>Solanoideae</taxon>
        <taxon>Datureae</taxon>
        <taxon>Datura</taxon>
    </lineage>
</organism>
<sequence>MKGWLRARGEAEEELRRGFPMRAAQWCRCRRFNQLVAKPEGFHVNIATQEVRDDKFSQGTQNKEKMGFQKFLKSISKPTASD</sequence>
<proteinExistence type="predicted"/>
<protein>
    <submittedName>
        <fullName evidence="1">Uncharacterized protein</fullName>
    </submittedName>
</protein>
<evidence type="ECO:0000313" key="1">
    <source>
        <dbReference type="EMBL" id="MCD7446383.1"/>
    </source>
</evidence>
<evidence type="ECO:0000313" key="2">
    <source>
        <dbReference type="Proteomes" id="UP000823775"/>
    </source>
</evidence>
<comment type="caution">
    <text evidence="1">The sequence shown here is derived from an EMBL/GenBank/DDBJ whole genome shotgun (WGS) entry which is preliminary data.</text>
</comment>